<dbReference type="AlphaFoldDB" id="A0A6G1QXF2"/>
<organism evidence="2 3">
    <name type="scientific">Channa argus</name>
    <name type="common">Northern snakehead</name>
    <name type="synonym">Ophicephalus argus</name>
    <dbReference type="NCBI Taxonomy" id="215402"/>
    <lineage>
        <taxon>Eukaryota</taxon>
        <taxon>Metazoa</taxon>
        <taxon>Chordata</taxon>
        <taxon>Craniata</taxon>
        <taxon>Vertebrata</taxon>
        <taxon>Euteleostomi</taxon>
        <taxon>Actinopterygii</taxon>
        <taxon>Neopterygii</taxon>
        <taxon>Teleostei</taxon>
        <taxon>Neoteleostei</taxon>
        <taxon>Acanthomorphata</taxon>
        <taxon>Anabantaria</taxon>
        <taxon>Anabantiformes</taxon>
        <taxon>Channoidei</taxon>
        <taxon>Channidae</taxon>
        <taxon>Channa</taxon>
    </lineage>
</organism>
<protein>
    <submittedName>
        <fullName evidence="2">Uncharacterized protein</fullName>
    </submittedName>
</protein>
<keyword evidence="3" id="KW-1185">Reference proteome</keyword>
<feature type="region of interest" description="Disordered" evidence="1">
    <location>
        <begin position="46"/>
        <end position="67"/>
    </location>
</feature>
<dbReference type="Proteomes" id="UP000503349">
    <property type="component" value="Chromosome 24"/>
</dbReference>
<evidence type="ECO:0000313" key="3">
    <source>
        <dbReference type="Proteomes" id="UP000503349"/>
    </source>
</evidence>
<sequence length="67" mass="7048">MSNNCFNHEAAWSLNGENSRMGCRSLRGYPPGVSLRCVPEVCPCETHSASSPGTSPLLPTAAPRGMG</sequence>
<name>A0A6G1QXF2_CHAAH</name>
<gene>
    <name evidence="2" type="ORF">EXN66_Car022438</name>
</gene>
<proteinExistence type="predicted"/>
<dbReference type="EMBL" id="CM015735">
    <property type="protein sequence ID" value="KAF3706746.1"/>
    <property type="molecule type" value="Genomic_DNA"/>
</dbReference>
<reference evidence="2 3" key="1">
    <citation type="submission" date="2019-02" db="EMBL/GenBank/DDBJ databases">
        <title>Opniocepnalus argus genome.</title>
        <authorList>
            <person name="Zhou C."/>
            <person name="Xiao S."/>
        </authorList>
    </citation>
    <scope>NUCLEOTIDE SEQUENCE [LARGE SCALE GENOMIC DNA]</scope>
    <source>
        <strain evidence="2">OARG1902GOOAL</strain>
        <tissue evidence="2">Muscle</tissue>
    </source>
</reference>
<evidence type="ECO:0000256" key="1">
    <source>
        <dbReference type="SAM" id="MobiDB-lite"/>
    </source>
</evidence>
<evidence type="ECO:0000313" key="2">
    <source>
        <dbReference type="EMBL" id="KAF3706746.1"/>
    </source>
</evidence>
<reference evidence="3" key="2">
    <citation type="submission" date="2019-02" db="EMBL/GenBank/DDBJ databases">
        <title>Opniocepnalus argus Var Kimnra genome.</title>
        <authorList>
            <person name="Zhou C."/>
            <person name="Xiao S."/>
        </authorList>
    </citation>
    <scope>NUCLEOTIDE SEQUENCE [LARGE SCALE GENOMIC DNA]</scope>
</reference>
<accession>A0A6G1QXF2</accession>